<dbReference type="InterPro" id="IPR002123">
    <property type="entry name" value="Plipid/glycerol_acylTrfase"/>
</dbReference>
<dbReference type="InterPro" id="IPR052744">
    <property type="entry name" value="GPAT/DAPAT"/>
</dbReference>
<dbReference type="Proteomes" id="UP000815677">
    <property type="component" value="Unassembled WGS sequence"/>
</dbReference>
<dbReference type="Pfam" id="PF01553">
    <property type="entry name" value="Acyltransferase"/>
    <property type="match status" value="1"/>
</dbReference>
<evidence type="ECO:0000313" key="4">
    <source>
        <dbReference type="Proteomes" id="UP000815677"/>
    </source>
</evidence>
<evidence type="ECO:0000259" key="2">
    <source>
        <dbReference type="Pfam" id="PF01553"/>
    </source>
</evidence>
<evidence type="ECO:0000313" key="3">
    <source>
        <dbReference type="EMBL" id="GAT46916.1"/>
    </source>
</evidence>
<dbReference type="PANTHER" id="PTHR31605:SF0">
    <property type="entry name" value="GLYCEROL-3-PHOSPHATE O-ACYLTRANSFERASE 1"/>
    <property type="match status" value="1"/>
</dbReference>
<dbReference type="EMBL" id="DF842913">
    <property type="protein sequence ID" value="GAT46916.1"/>
    <property type="molecule type" value="Genomic_DNA"/>
</dbReference>
<accession>A0ABQ0LAQ7</accession>
<feature type="compositionally biased region" description="Low complexity" evidence="1">
    <location>
        <begin position="156"/>
        <end position="166"/>
    </location>
</feature>
<reference evidence="3" key="1">
    <citation type="submission" date="2014-09" db="EMBL/GenBank/DDBJ databases">
        <title>Genome sequence of the luminous mushroom Mycena chlorophos for searching fungal bioluminescence genes.</title>
        <authorList>
            <person name="Tanaka Y."/>
            <person name="Kasuga D."/>
            <person name="Oba Y."/>
            <person name="Hase S."/>
            <person name="Sato K."/>
            <person name="Oba Y."/>
            <person name="Sakakibara Y."/>
        </authorList>
    </citation>
    <scope>NUCLEOTIDE SEQUENCE</scope>
</reference>
<keyword evidence="4" id="KW-1185">Reference proteome</keyword>
<gene>
    <name evidence="3" type="ORF">MCHLO_04409</name>
</gene>
<organism evidence="3 4">
    <name type="scientific">Mycena chlorophos</name>
    <name type="common">Agaric fungus</name>
    <name type="synonym">Agaricus chlorophos</name>
    <dbReference type="NCBI Taxonomy" id="658473"/>
    <lineage>
        <taxon>Eukaryota</taxon>
        <taxon>Fungi</taxon>
        <taxon>Dikarya</taxon>
        <taxon>Basidiomycota</taxon>
        <taxon>Agaricomycotina</taxon>
        <taxon>Agaricomycetes</taxon>
        <taxon>Agaricomycetidae</taxon>
        <taxon>Agaricales</taxon>
        <taxon>Marasmiineae</taxon>
        <taxon>Mycenaceae</taxon>
        <taxon>Mycena</taxon>
    </lineage>
</organism>
<feature type="region of interest" description="Disordered" evidence="1">
    <location>
        <begin position="125"/>
        <end position="173"/>
    </location>
</feature>
<protein>
    <submittedName>
        <fullName evidence="3">Glycerol-3-phosphate-acyltransferase</fullName>
    </submittedName>
</protein>
<dbReference type="SUPFAM" id="SSF69593">
    <property type="entry name" value="Glycerol-3-phosphate (1)-acyltransferase"/>
    <property type="match status" value="1"/>
</dbReference>
<sequence>MQLQIPHHVIRTTTGIAAKSFFTSIHTIGGEDCPKDIPIIVTATHHNMILDPVILSHTFPHRRILNYWRKATLFINPVVSWILYSSGNIPVDRKSNGGNFGWELASLEPLPPRGAFLDAIFSAGPRSSTRSAQRPTRSIAPRSVSCPSTNPRSLRRTSCSPSSTPSAPEPPANMFSKPEVSWVADWLPHEPPSSRLWCFNSTLLKFGARCVLLVISGPTTGREIGCSRSIKTAETRLSSGSGWGYSWRRRRGEVGAARAKSRGWLDAVLSLFSSTVNTTNNLLNDLKTSFSLGYQNSA</sequence>
<evidence type="ECO:0000256" key="1">
    <source>
        <dbReference type="SAM" id="MobiDB-lite"/>
    </source>
</evidence>
<name>A0ABQ0LAQ7_MYCCL</name>
<proteinExistence type="predicted"/>
<feature type="compositionally biased region" description="Polar residues" evidence="1">
    <location>
        <begin position="125"/>
        <end position="136"/>
    </location>
</feature>
<feature type="domain" description="Phospholipid/glycerol acyltransferase" evidence="2">
    <location>
        <begin position="28"/>
        <end position="97"/>
    </location>
</feature>
<dbReference type="PANTHER" id="PTHR31605">
    <property type="entry name" value="GLYCEROL-3-PHOSPHATE O-ACYLTRANSFERASE 1"/>
    <property type="match status" value="1"/>
</dbReference>